<proteinExistence type="predicted"/>
<dbReference type="RefSeq" id="XP_005833714.1">
    <property type="nucleotide sequence ID" value="XM_005833657.1"/>
</dbReference>
<evidence type="ECO:0000313" key="3">
    <source>
        <dbReference type="EnsemblProtists" id="EKX46734"/>
    </source>
</evidence>
<protein>
    <submittedName>
        <fullName evidence="2 3">Uncharacterized protein</fullName>
    </submittedName>
</protein>
<evidence type="ECO:0000313" key="2">
    <source>
        <dbReference type="EMBL" id="EKX46734.1"/>
    </source>
</evidence>
<feature type="region of interest" description="Disordered" evidence="1">
    <location>
        <begin position="48"/>
        <end position="70"/>
    </location>
</feature>
<reference evidence="3" key="3">
    <citation type="submission" date="2015-06" db="UniProtKB">
        <authorList>
            <consortium name="EnsemblProtists"/>
        </authorList>
    </citation>
    <scope>IDENTIFICATION</scope>
</reference>
<name>L1JF25_GUITC</name>
<dbReference type="HOGENOM" id="CLU_2202060_0_0_1"/>
<keyword evidence="4" id="KW-1185">Reference proteome</keyword>
<organism evidence="2">
    <name type="scientific">Guillardia theta (strain CCMP2712)</name>
    <name type="common">Cryptophyte</name>
    <dbReference type="NCBI Taxonomy" id="905079"/>
    <lineage>
        <taxon>Eukaryota</taxon>
        <taxon>Cryptophyceae</taxon>
        <taxon>Pyrenomonadales</taxon>
        <taxon>Geminigeraceae</taxon>
        <taxon>Guillardia</taxon>
    </lineage>
</organism>
<accession>L1JF25</accession>
<dbReference type="AlphaFoldDB" id="L1JF25"/>
<dbReference type="PaxDb" id="55529-EKX46734"/>
<evidence type="ECO:0000313" key="4">
    <source>
        <dbReference type="Proteomes" id="UP000011087"/>
    </source>
</evidence>
<reference evidence="4" key="2">
    <citation type="submission" date="2012-11" db="EMBL/GenBank/DDBJ databases">
        <authorList>
            <person name="Kuo A."/>
            <person name="Curtis B.A."/>
            <person name="Tanifuji G."/>
            <person name="Burki F."/>
            <person name="Gruber A."/>
            <person name="Irimia M."/>
            <person name="Maruyama S."/>
            <person name="Arias M.C."/>
            <person name="Ball S.G."/>
            <person name="Gile G.H."/>
            <person name="Hirakawa Y."/>
            <person name="Hopkins J.F."/>
            <person name="Rensing S.A."/>
            <person name="Schmutz J."/>
            <person name="Symeonidi A."/>
            <person name="Elias M."/>
            <person name="Eveleigh R.J."/>
            <person name="Herman E.K."/>
            <person name="Klute M.J."/>
            <person name="Nakayama T."/>
            <person name="Obornik M."/>
            <person name="Reyes-Prieto A."/>
            <person name="Armbrust E.V."/>
            <person name="Aves S.J."/>
            <person name="Beiko R.G."/>
            <person name="Coutinho P."/>
            <person name="Dacks J.B."/>
            <person name="Durnford D.G."/>
            <person name="Fast N.M."/>
            <person name="Green B.R."/>
            <person name="Grisdale C."/>
            <person name="Hempe F."/>
            <person name="Henrissat B."/>
            <person name="Hoppner M.P."/>
            <person name="Ishida K.-I."/>
            <person name="Kim E."/>
            <person name="Koreny L."/>
            <person name="Kroth P.G."/>
            <person name="Liu Y."/>
            <person name="Malik S.-B."/>
            <person name="Maier U.G."/>
            <person name="McRose D."/>
            <person name="Mock T."/>
            <person name="Neilson J.A."/>
            <person name="Onodera N.T."/>
            <person name="Poole A.M."/>
            <person name="Pritham E.J."/>
            <person name="Richards T.A."/>
            <person name="Rocap G."/>
            <person name="Roy S.W."/>
            <person name="Sarai C."/>
            <person name="Schaack S."/>
            <person name="Shirato S."/>
            <person name="Slamovits C.H."/>
            <person name="Spencer D.F."/>
            <person name="Suzuki S."/>
            <person name="Worden A.Z."/>
            <person name="Zauner S."/>
            <person name="Barry K."/>
            <person name="Bell C."/>
            <person name="Bharti A.K."/>
            <person name="Crow J.A."/>
            <person name="Grimwood J."/>
            <person name="Kramer R."/>
            <person name="Lindquist E."/>
            <person name="Lucas S."/>
            <person name="Salamov A."/>
            <person name="McFadden G.I."/>
            <person name="Lane C.E."/>
            <person name="Keeling P.J."/>
            <person name="Gray M.W."/>
            <person name="Grigoriev I.V."/>
            <person name="Archibald J.M."/>
        </authorList>
    </citation>
    <scope>NUCLEOTIDE SEQUENCE</scope>
    <source>
        <strain evidence="4">CCMP2712</strain>
    </source>
</reference>
<dbReference type="GeneID" id="17303255"/>
<dbReference type="EMBL" id="JH992993">
    <property type="protein sequence ID" value="EKX46734.1"/>
    <property type="molecule type" value="Genomic_DNA"/>
</dbReference>
<dbReference type="EnsemblProtists" id="EKX46734">
    <property type="protein sequence ID" value="EKX46734"/>
    <property type="gene ID" value="GUITHDRAFT_107511"/>
</dbReference>
<dbReference type="Proteomes" id="UP000011087">
    <property type="component" value="Unassembled WGS sequence"/>
</dbReference>
<sequence>MRKNKIEGKTRTPTAAKSIDEKIEAKQSEIAKAQQRLATLQEQLTSLQTERTNGSKPVVGKRKAPEKPETVETLTAKIQRNQCILEIKEALAVEEALVRGLSSRLCPH</sequence>
<gene>
    <name evidence="2" type="ORF">GUITHDRAFT_107511</name>
</gene>
<evidence type="ECO:0000256" key="1">
    <source>
        <dbReference type="SAM" id="MobiDB-lite"/>
    </source>
</evidence>
<dbReference type="KEGG" id="gtt:GUITHDRAFT_107511"/>
<reference evidence="2 4" key="1">
    <citation type="journal article" date="2012" name="Nature">
        <title>Algal genomes reveal evolutionary mosaicism and the fate of nucleomorphs.</title>
        <authorList>
            <consortium name="DOE Joint Genome Institute"/>
            <person name="Curtis B.A."/>
            <person name="Tanifuji G."/>
            <person name="Burki F."/>
            <person name="Gruber A."/>
            <person name="Irimia M."/>
            <person name="Maruyama S."/>
            <person name="Arias M.C."/>
            <person name="Ball S.G."/>
            <person name="Gile G.H."/>
            <person name="Hirakawa Y."/>
            <person name="Hopkins J.F."/>
            <person name="Kuo A."/>
            <person name="Rensing S.A."/>
            <person name="Schmutz J."/>
            <person name="Symeonidi A."/>
            <person name="Elias M."/>
            <person name="Eveleigh R.J."/>
            <person name="Herman E.K."/>
            <person name="Klute M.J."/>
            <person name="Nakayama T."/>
            <person name="Obornik M."/>
            <person name="Reyes-Prieto A."/>
            <person name="Armbrust E.V."/>
            <person name="Aves S.J."/>
            <person name="Beiko R.G."/>
            <person name="Coutinho P."/>
            <person name="Dacks J.B."/>
            <person name="Durnford D.G."/>
            <person name="Fast N.M."/>
            <person name="Green B.R."/>
            <person name="Grisdale C.J."/>
            <person name="Hempel F."/>
            <person name="Henrissat B."/>
            <person name="Hoppner M.P."/>
            <person name="Ishida K."/>
            <person name="Kim E."/>
            <person name="Koreny L."/>
            <person name="Kroth P.G."/>
            <person name="Liu Y."/>
            <person name="Malik S.B."/>
            <person name="Maier U.G."/>
            <person name="McRose D."/>
            <person name="Mock T."/>
            <person name="Neilson J.A."/>
            <person name="Onodera N.T."/>
            <person name="Poole A.M."/>
            <person name="Pritham E.J."/>
            <person name="Richards T.A."/>
            <person name="Rocap G."/>
            <person name="Roy S.W."/>
            <person name="Sarai C."/>
            <person name="Schaack S."/>
            <person name="Shirato S."/>
            <person name="Slamovits C.H."/>
            <person name="Spencer D.F."/>
            <person name="Suzuki S."/>
            <person name="Worden A.Z."/>
            <person name="Zauner S."/>
            <person name="Barry K."/>
            <person name="Bell C."/>
            <person name="Bharti A.K."/>
            <person name="Crow J.A."/>
            <person name="Grimwood J."/>
            <person name="Kramer R."/>
            <person name="Lindquist E."/>
            <person name="Lucas S."/>
            <person name="Salamov A."/>
            <person name="McFadden G.I."/>
            <person name="Lane C.E."/>
            <person name="Keeling P.J."/>
            <person name="Gray M.W."/>
            <person name="Grigoriev I.V."/>
            <person name="Archibald J.M."/>
        </authorList>
    </citation>
    <scope>NUCLEOTIDE SEQUENCE</scope>
    <source>
        <strain evidence="2 4">CCMP2712</strain>
    </source>
</reference>